<accession>A0A9X0WGC5</accession>
<keyword evidence="1 6" id="KW-0474">Menaquinone biosynthesis</keyword>
<comment type="function">
    <text evidence="6">Methyltransferase required for the conversion of demethylmenaquinol (DMKH2) to menaquinol (MKH2) and the conversion of 2-polyprenyl-6-methoxy-1,4-benzoquinol (DDMQH2) to 2-polyprenyl-3-methyl-6-methoxy-1,4-benzoquinol (DMQH2).</text>
</comment>
<dbReference type="GO" id="GO:0009060">
    <property type="term" value="P:aerobic respiration"/>
    <property type="evidence" value="ECO:0007669"/>
    <property type="project" value="UniProtKB-UniRule"/>
</dbReference>
<dbReference type="GO" id="GO:0043770">
    <property type="term" value="F:demethylmenaquinone methyltransferase activity"/>
    <property type="evidence" value="ECO:0007669"/>
    <property type="project" value="UniProtKB-UniRule"/>
</dbReference>
<comment type="pathway">
    <text evidence="6">Cofactor biosynthesis; ubiquinone biosynthesis.</text>
</comment>
<dbReference type="SUPFAM" id="SSF53335">
    <property type="entry name" value="S-adenosyl-L-methionine-dependent methyltransferases"/>
    <property type="match status" value="1"/>
</dbReference>
<keyword evidence="5 6" id="KW-0949">S-adenosyl-L-methionine</keyword>
<evidence type="ECO:0000313" key="8">
    <source>
        <dbReference type="Proteomes" id="UP001138802"/>
    </source>
</evidence>
<dbReference type="GO" id="GO:0008425">
    <property type="term" value="F:2-methoxy-6-polyprenyl-1,4-benzoquinol methyltransferase activity"/>
    <property type="evidence" value="ECO:0007669"/>
    <property type="project" value="UniProtKB-UniRule"/>
</dbReference>
<dbReference type="InterPro" id="IPR023576">
    <property type="entry name" value="UbiE/COQ5_MeTrFase_CS"/>
</dbReference>
<dbReference type="RefSeq" id="WP_200387012.1">
    <property type="nucleotide sequence ID" value="NZ_NRSD01000004.1"/>
</dbReference>
<gene>
    <name evidence="6" type="primary">ubiE</name>
    <name evidence="7" type="ORF">CKO25_06035</name>
</gene>
<proteinExistence type="inferred from homology"/>
<feature type="binding site" evidence="6">
    <location>
        <begin position="121"/>
        <end position="122"/>
    </location>
    <ligand>
        <name>S-adenosyl-L-methionine</name>
        <dbReference type="ChEBI" id="CHEBI:59789"/>
    </ligand>
</feature>
<dbReference type="PROSITE" id="PS51608">
    <property type="entry name" value="SAM_MT_UBIE"/>
    <property type="match status" value="1"/>
</dbReference>
<evidence type="ECO:0000256" key="3">
    <source>
        <dbReference type="ARBA" id="ARBA00022679"/>
    </source>
</evidence>
<evidence type="ECO:0000256" key="6">
    <source>
        <dbReference type="HAMAP-Rule" id="MF_01813"/>
    </source>
</evidence>
<keyword evidence="8" id="KW-1185">Reference proteome</keyword>
<dbReference type="Gene3D" id="3.40.50.150">
    <property type="entry name" value="Vaccinia Virus protein VP39"/>
    <property type="match status" value="1"/>
</dbReference>
<dbReference type="HAMAP" id="MF_01813">
    <property type="entry name" value="MenG_UbiE_methyltr"/>
    <property type="match status" value="1"/>
</dbReference>
<dbReference type="PROSITE" id="PS01183">
    <property type="entry name" value="UBIE_1"/>
    <property type="match status" value="1"/>
</dbReference>
<dbReference type="PANTHER" id="PTHR43591">
    <property type="entry name" value="METHYLTRANSFERASE"/>
    <property type="match status" value="1"/>
</dbReference>
<comment type="catalytic activity">
    <reaction evidence="6">
        <text>a 2-methoxy-6-(all-trans-polyprenyl)benzene-1,4-diol + S-adenosyl-L-methionine = a 5-methoxy-2-methyl-3-(all-trans-polyprenyl)benzene-1,4-diol + S-adenosyl-L-homocysteine + H(+)</text>
        <dbReference type="Rhea" id="RHEA:28286"/>
        <dbReference type="Rhea" id="RHEA-COMP:10858"/>
        <dbReference type="Rhea" id="RHEA-COMP:10859"/>
        <dbReference type="ChEBI" id="CHEBI:15378"/>
        <dbReference type="ChEBI" id="CHEBI:57856"/>
        <dbReference type="ChEBI" id="CHEBI:59789"/>
        <dbReference type="ChEBI" id="CHEBI:84166"/>
        <dbReference type="ChEBI" id="CHEBI:84167"/>
        <dbReference type="EC" id="2.1.1.201"/>
    </reaction>
</comment>
<comment type="caution">
    <text evidence="7">The sequence shown here is derived from an EMBL/GenBank/DDBJ whole genome shotgun (WGS) entry which is preliminary data.</text>
</comment>
<feature type="binding site" evidence="6">
    <location>
        <position position="93"/>
    </location>
    <ligand>
        <name>S-adenosyl-L-methionine</name>
        <dbReference type="ChEBI" id="CHEBI:59789"/>
    </ligand>
</feature>
<dbReference type="CDD" id="cd02440">
    <property type="entry name" value="AdoMet_MTases"/>
    <property type="match status" value="1"/>
</dbReference>
<dbReference type="InterPro" id="IPR029063">
    <property type="entry name" value="SAM-dependent_MTases_sf"/>
</dbReference>
<keyword evidence="4 6" id="KW-0831">Ubiquinone biosynthesis</keyword>
<dbReference type="EC" id="2.1.1.201" evidence="6"/>
<dbReference type="PROSITE" id="PS01184">
    <property type="entry name" value="UBIE_2"/>
    <property type="match status" value="1"/>
</dbReference>
<dbReference type="Proteomes" id="UP001138802">
    <property type="component" value="Unassembled WGS sequence"/>
</dbReference>
<dbReference type="EMBL" id="NRSD01000004">
    <property type="protein sequence ID" value="MBK1644219.1"/>
    <property type="molecule type" value="Genomic_DNA"/>
</dbReference>
<organism evidence="7 8">
    <name type="scientific">Thiocapsa imhoffii</name>
    <dbReference type="NCBI Taxonomy" id="382777"/>
    <lineage>
        <taxon>Bacteria</taxon>
        <taxon>Pseudomonadati</taxon>
        <taxon>Pseudomonadota</taxon>
        <taxon>Gammaproteobacteria</taxon>
        <taxon>Chromatiales</taxon>
        <taxon>Chromatiaceae</taxon>
        <taxon>Thiocapsa</taxon>
    </lineage>
</organism>
<evidence type="ECO:0000256" key="2">
    <source>
        <dbReference type="ARBA" id="ARBA00022603"/>
    </source>
</evidence>
<dbReference type="AlphaFoldDB" id="A0A9X0WGC5"/>
<evidence type="ECO:0000313" key="7">
    <source>
        <dbReference type="EMBL" id="MBK1644219.1"/>
    </source>
</evidence>
<dbReference type="NCBIfam" id="NF001244">
    <property type="entry name" value="PRK00216.1-5"/>
    <property type="match status" value="1"/>
</dbReference>
<evidence type="ECO:0000256" key="1">
    <source>
        <dbReference type="ARBA" id="ARBA00022428"/>
    </source>
</evidence>
<dbReference type="NCBIfam" id="TIGR01934">
    <property type="entry name" value="MenG_MenH_UbiE"/>
    <property type="match status" value="1"/>
</dbReference>
<dbReference type="GO" id="GO:0009234">
    <property type="term" value="P:menaquinone biosynthetic process"/>
    <property type="evidence" value="ECO:0007669"/>
    <property type="project" value="UniProtKB-UniRule"/>
</dbReference>
<sequence length="249" mass="27793">MSDDKTTHFGYEQVPVSEKAKRVRAVFDSVASRYDLMNDLMSLGIHRLWKRHTIALSGVRRGQRVLDLASGTGDLAERFSGIVGASGLVVMSDINASMLGEGRERMIDRGRVGNLRFALINAEALPFPSEVFDCVTIGFGLRNVTDKQAALEEMQRVLRPGGRALILEFSHPVNRPLSRAYDLYSFSVLPALGRLVAQDPDSYRYLAESIRMHPDQDTLRAMMEVAGFERCDYFNHSGGIVAIHRGYKL</sequence>
<feature type="binding site" evidence="6">
    <location>
        <position position="72"/>
    </location>
    <ligand>
        <name>S-adenosyl-L-methionine</name>
        <dbReference type="ChEBI" id="CHEBI:59789"/>
    </ligand>
</feature>
<keyword evidence="3 6" id="KW-0808">Transferase</keyword>
<comment type="pathway">
    <text evidence="6">Quinol/quinone metabolism; menaquinone biosynthesis; menaquinol from 1,4-dihydroxy-2-naphthoate: step 2/2.</text>
</comment>
<protein>
    <recommendedName>
        <fullName evidence="6">Ubiquinone/menaquinone biosynthesis C-methyltransferase UbiE</fullName>
        <ecNumber evidence="6">2.1.1.163</ecNumber>
        <ecNumber evidence="6">2.1.1.201</ecNumber>
    </recommendedName>
    <alternativeName>
        <fullName evidence="6">2-methoxy-6-polyprenyl-1,4-benzoquinol methylase</fullName>
    </alternativeName>
    <alternativeName>
        <fullName evidence="6">Demethylmenaquinone methyltransferase</fullName>
    </alternativeName>
</protein>
<dbReference type="Pfam" id="PF01209">
    <property type="entry name" value="Ubie_methyltran"/>
    <property type="match status" value="1"/>
</dbReference>
<reference evidence="7 8" key="1">
    <citation type="journal article" date="2020" name="Microorganisms">
        <title>Osmotic Adaptation and Compatible Solute Biosynthesis of Phototrophic Bacteria as Revealed from Genome Analyses.</title>
        <authorList>
            <person name="Imhoff J.F."/>
            <person name="Rahn T."/>
            <person name="Kunzel S."/>
            <person name="Keller A."/>
            <person name="Neulinger S.C."/>
        </authorList>
    </citation>
    <scope>NUCLEOTIDE SEQUENCE [LARGE SCALE GENOMIC DNA]</scope>
    <source>
        <strain evidence="7 8">DSM 21303</strain>
    </source>
</reference>
<comment type="catalytic activity">
    <reaction evidence="6">
        <text>a 2-demethylmenaquinol + S-adenosyl-L-methionine = a menaquinol + S-adenosyl-L-homocysteine + H(+)</text>
        <dbReference type="Rhea" id="RHEA:42640"/>
        <dbReference type="Rhea" id="RHEA-COMP:9539"/>
        <dbReference type="Rhea" id="RHEA-COMP:9563"/>
        <dbReference type="ChEBI" id="CHEBI:15378"/>
        <dbReference type="ChEBI" id="CHEBI:18151"/>
        <dbReference type="ChEBI" id="CHEBI:55437"/>
        <dbReference type="ChEBI" id="CHEBI:57856"/>
        <dbReference type="ChEBI" id="CHEBI:59789"/>
        <dbReference type="EC" id="2.1.1.163"/>
    </reaction>
</comment>
<dbReference type="FunFam" id="3.40.50.150:FF:000014">
    <property type="entry name" value="Ubiquinone/menaquinone biosynthesis C-methyltransferase UbiE"/>
    <property type="match status" value="1"/>
</dbReference>
<comment type="caution">
    <text evidence="6">Lacks conserved residue(s) required for the propagation of feature annotation.</text>
</comment>
<dbReference type="GO" id="GO:0032259">
    <property type="term" value="P:methylation"/>
    <property type="evidence" value="ECO:0007669"/>
    <property type="project" value="UniProtKB-KW"/>
</dbReference>
<evidence type="ECO:0000256" key="4">
    <source>
        <dbReference type="ARBA" id="ARBA00022688"/>
    </source>
</evidence>
<dbReference type="EC" id="2.1.1.163" evidence="6"/>
<dbReference type="NCBIfam" id="NF001240">
    <property type="entry name" value="PRK00216.1-1"/>
    <property type="match status" value="1"/>
</dbReference>
<name>A0A9X0WGC5_9GAMM</name>
<evidence type="ECO:0000256" key="5">
    <source>
        <dbReference type="ARBA" id="ARBA00022691"/>
    </source>
</evidence>
<keyword evidence="2 6" id="KW-0489">Methyltransferase</keyword>
<dbReference type="PANTHER" id="PTHR43591:SF24">
    <property type="entry name" value="2-METHOXY-6-POLYPRENYL-1,4-BENZOQUINOL METHYLASE, MITOCHONDRIAL"/>
    <property type="match status" value="1"/>
</dbReference>
<dbReference type="InterPro" id="IPR004033">
    <property type="entry name" value="UbiE/COQ5_MeTrFase"/>
</dbReference>
<comment type="similarity">
    <text evidence="6">Belongs to the class I-like SAM-binding methyltransferase superfamily. MenG/UbiE family.</text>
</comment>